<keyword evidence="2" id="KW-1185">Reference proteome</keyword>
<dbReference type="AlphaFoldDB" id="A0AAD6XRR4"/>
<dbReference type="EMBL" id="JARJCN010000027">
    <property type="protein sequence ID" value="KAJ7087996.1"/>
    <property type="molecule type" value="Genomic_DNA"/>
</dbReference>
<accession>A0AAD6XRR4</accession>
<reference evidence="1" key="1">
    <citation type="submission" date="2023-03" db="EMBL/GenBank/DDBJ databases">
        <title>Massive genome expansion in bonnet fungi (Mycena s.s.) driven by repeated elements and novel gene families across ecological guilds.</title>
        <authorList>
            <consortium name="Lawrence Berkeley National Laboratory"/>
            <person name="Harder C.B."/>
            <person name="Miyauchi S."/>
            <person name="Viragh M."/>
            <person name="Kuo A."/>
            <person name="Thoen E."/>
            <person name="Andreopoulos B."/>
            <person name="Lu D."/>
            <person name="Skrede I."/>
            <person name="Drula E."/>
            <person name="Henrissat B."/>
            <person name="Morin E."/>
            <person name="Kohler A."/>
            <person name="Barry K."/>
            <person name="LaButti K."/>
            <person name="Morin E."/>
            <person name="Salamov A."/>
            <person name="Lipzen A."/>
            <person name="Mereny Z."/>
            <person name="Hegedus B."/>
            <person name="Baldrian P."/>
            <person name="Stursova M."/>
            <person name="Weitz H."/>
            <person name="Taylor A."/>
            <person name="Grigoriev I.V."/>
            <person name="Nagy L.G."/>
            <person name="Martin F."/>
            <person name="Kauserud H."/>
        </authorList>
    </citation>
    <scope>NUCLEOTIDE SEQUENCE</scope>
    <source>
        <strain evidence="1">CBHHK173m</strain>
    </source>
</reference>
<feature type="non-terminal residue" evidence="1">
    <location>
        <position position="179"/>
    </location>
</feature>
<gene>
    <name evidence="1" type="ORF">B0H15DRAFT_842016</name>
</gene>
<name>A0AAD6XRR4_9AGAR</name>
<protein>
    <submittedName>
        <fullName evidence="1">Uncharacterized protein</fullName>
    </submittedName>
</protein>
<sequence>MPVMLLRTFNRSRKFLQEIEEVQLSAQQVRAATVSLDPAFNHTNPTLEAIFDAAVPPVADLLEKFDESHPVVANFNAYFQKSKAIERSRNAGIWMCSFGLVPTPELEAVLEPALGKLLEHNSLADLLDPERNIRVLGVGSALLQSVISWMPVLSIAPTTVTPVLKPCLLWYPVQASRQN</sequence>
<organism evidence="1 2">
    <name type="scientific">Mycena belliarum</name>
    <dbReference type="NCBI Taxonomy" id="1033014"/>
    <lineage>
        <taxon>Eukaryota</taxon>
        <taxon>Fungi</taxon>
        <taxon>Dikarya</taxon>
        <taxon>Basidiomycota</taxon>
        <taxon>Agaricomycotina</taxon>
        <taxon>Agaricomycetes</taxon>
        <taxon>Agaricomycetidae</taxon>
        <taxon>Agaricales</taxon>
        <taxon>Marasmiineae</taxon>
        <taxon>Mycenaceae</taxon>
        <taxon>Mycena</taxon>
    </lineage>
</organism>
<comment type="caution">
    <text evidence="1">The sequence shown here is derived from an EMBL/GenBank/DDBJ whole genome shotgun (WGS) entry which is preliminary data.</text>
</comment>
<evidence type="ECO:0000313" key="1">
    <source>
        <dbReference type="EMBL" id="KAJ7087996.1"/>
    </source>
</evidence>
<dbReference type="Proteomes" id="UP001222325">
    <property type="component" value="Unassembled WGS sequence"/>
</dbReference>
<evidence type="ECO:0000313" key="2">
    <source>
        <dbReference type="Proteomes" id="UP001222325"/>
    </source>
</evidence>
<proteinExistence type="predicted"/>